<protein>
    <submittedName>
        <fullName evidence="1">Uncharacterized protein</fullName>
    </submittedName>
</protein>
<evidence type="ECO:0000313" key="2">
    <source>
        <dbReference type="Proteomes" id="UP000709295"/>
    </source>
</evidence>
<organism evidence="1 2">
    <name type="scientific">Phytophthora aleatoria</name>
    <dbReference type="NCBI Taxonomy" id="2496075"/>
    <lineage>
        <taxon>Eukaryota</taxon>
        <taxon>Sar</taxon>
        <taxon>Stramenopiles</taxon>
        <taxon>Oomycota</taxon>
        <taxon>Peronosporomycetes</taxon>
        <taxon>Peronosporales</taxon>
        <taxon>Peronosporaceae</taxon>
        <taxon>Phytophthora</taxon>
    </lineage>
</organism>
<dbReference type="AlphaFoldDB" id="A0A8J5IDZ8"/>
<keyword evidence="2" id="KW-1185">Reference proteome</keyword>
<accession>A0A8J5IDZ8</accession>
<gene>
    <name evidence="1" type="ORF">JG688_00013217</name>
</gene>
<name>A0A8J5IDZ8_9STRA</name>
<sequence length="133" mass="15164">MRAPLLPVRGMSMARGSETAYAMLQDTASTLNARPRRKQTRKLPSDDLPTEAAVLKRRIWASHPGSVYKFRLDKMKRVVTPPVEIPPPLSDPTLLTHTVSGKTIPMTRLMWQQQRDLFKTKRLLGRIREGIAY</sequence>
<proteinExistence type="predicted"/>
<reference evidence="1" key="1">
    <citation type="submission" date="2021-01" db="EMBL/GenBank/DDBJ databases">
        <title>Phytophthora aleatoria, a newly-described species from Pinus radiata is distinct from Phytophthora cactorum isolates based on comparative genomics.</title>
        <authorList>
            <person name="Mcdougal R."/>
            <person name="Panda P."/>
            <person name="Williams N."/>
            <person name="Studholme D.J."/>
        </authorList>
    </citation>
    <scope>NUCLEOTIDE SEQUENCE</scope>
    <source>
        <strain evidence="1">NZFS 4037</strain>
    </source>
</reference>
<evidence type="ECO:0000313" key="1">
    <source>
        <dbReference type="EMBL" id="KAG6952582.1"/>
    </source>
</evidence>
<dbReference type="Proteomes" id="UP000709295">
    <property type="component" value="Unassembled WGS sequence"/>
</dbReference>
<comment type="caution">
    <text evidence="1">The sequence shown here is derived from an EMBL/GenBank/DDBJ whole genome shotgun (WGS) entry which is preliminary data.</text>
</comment>
<dbReference type="EMBL" id="JAENGY010001098">
    <property type="protein sequence ID" value="KAG6952582.1"/>
    <property type="molecule type" value="Genomic_DNA"/>
</dbReference>